<gene>
    <name evidence="7" type="ORF">ANANG_G00119410</name>
</gene>
<dbReference type="GO" id="GO:0046983">
    <property type="term" value="F:protein dimerization activity"/>
    <property type="evidence" value="ECO:0007669"/>
    <property type="project" value="InterPro"/>
</dbReference>
<comment type="caution">
    <text evidence="7">The sequence shown here is derived from an EMBL/GenBank/DDBJ whole genome shotgun (WGS) entry which is preliminary data.</text>
</comment>
<dbReference type="SUPFAM" id="SSF47459">
    <property type="entry name" value="HLH, helix-loop-helix DNA-binding domain"/>
    <property type="match status" value="2"/>
</dbReference>
<feature type="region of interest" description="Disordered" evidence="5">
    <location>
        <begin position="447"/>
        <end position="488"/>
    </location>
</feature>
<evidence type="ECO:0000259" key="6">
    <source>
        <dbReference type="PROSITE" id="PS50888"/>
    </source>
</evidence>
<dbReference type="PANTHER" id="PTHR10328:SF15">
    <property type="entry name" value="BHLH TRANSCRIPTION FACTOR"/>
    <property type="match status" value="1"/>
</dbReference>
<dbReference type="PANTHER" id="PTHR10328">
    <property type="entry name" value="PROTEIN MAX MYC-ASSOCIATED FACTOR X"/>
    <property type="match status" value="1"/>
</dbReference>
<dbReference type="GO" id="GO:0003677">
    <property type="term" value="F:DNA binding"/>
    <property type="evidence" value="ECO:0007669"/>
    <property type="project" value="UniProtKB-KW"/>
</dbReference>
<evidence type="ECO:0000256" key="4">
    <source>
        <dbReference type="SAM" id="Coils"/>
    </source>
</evidence>
<dbReference type="Proteomes" id="UP001044222">
    <property type="component" value="Chromosome 6"/>
</dbReference>
<keyword evidence="2" id="KW-0238">DNA-binding</keyword>
<proteinExistence type="inferred from homology"/>
<evidence type="ECO:0000256" key="1">
    <source>
        <dbReference type="ARBA" id="ARBA00007628"/>
    </source>
</evidence>
<dbReference type="PROSITE" id="PS50888">
    <property type="entry name" value="BHLH"/>
    <property type="match status" value="2"/>
</dbReference>
<evidence type="ECO:0000313" key="7">
    <source>
        <dbReference type="EMBL" id="KAG5846855.1"/>
    </source>
</evidence>
<keyword evidence="4" id="KW-0175">Coiled coil</keyword>
<keyword evidence="8" id="KW-1185">Reference proteome</keyword>
<feature type="coiled-coil region" evidence="4">
    <location>
        <begin position="107"/>
        <end position="141"/>
    </location>
</feature>
<evidence type="ECO:0000256" key="5">
    <source>
        <dbReference type="SAM" id="MobiDB-lite"/>
    </source>
</evidence>
<accession>A0A9D3RXI5</accession>
<dbReference type="SMART" id="SM00353">
    <property type="entry name" value="HLH"/>
    <property type="match status" value="2"/>
</dbReference>
<dbReference type="Gene3D" id="4.10.280.10">
    <property type="entry name" value="Helix-loop-helix DNA-binding domain"/>
    <property type="match status" value="2"/>
</dbReference>
<feature type="region of interest" description="Disordered" evidence="5">
    <location>
        <begin position="253"/>
        <end position="290"/>
    </location>
</feature>
<name>A0A9D3RXI5_ANGAN</name>
<dbReference type="EMBL" id="JAFIRN010000006">
    <property type="protein sequence ID" value="KAG5846855.1"/>
    <property type="molecule type" value="Genomic_DNA"/>
</dbReference>
<feature type="compositionally biased region" description="Polar residues" evidence="5">
    <location>
        <begin position="453"/>
        <end position="468"/>
    </location>
</feature>
<feature type="compositionally biased region" description="Acidic residues" evidence="5">
    <location>
        <begin position="1"/>
        <end position="30"/>
    </location>
</feature>
<feature type="region of interest" description="Disordered" evidence="5">
    <location>
        <begin position="392"/>
        <end position="422"/>
    </location>
</feature>
<evidence type="ECO:0000256" key="3">
    <source>
        <dbReference type="ARBA" id="ARBA00023242"/>
    </source>
</evidence>
<dbReference type="GO" id="GO:0045944">
    <property type="term" value="P:positive regulation of transcription by RNA polymerase II"/>
    <property type="evidence" value="ECO:0007669"/>
    <property type="project" value="TreeGrafter"/>
</dbReference>
<dbReference type="InterPro" id="IPR011598">
    <property type="entry name" value="bHLH_dom"/>
</dbReference>
<feature type="domain" description="BHLH" evidence="6">
    <location>
        <begin position="66"/>
        <end position="117"/>
    </location>
</feature>
<feature type="compositionally biased region" description="Polar residues" evidence="5">
    <location>
        <begin position="47"/>
        <end position="63"/>
    </location>
</feature>
<comment type="similarity">
    <text evidence="1">Belongs to the MAX family.</text>
</comment>
<protein>
    <recommendedName>
        <fullName evidence="6">BHLH domain-containing protein</fullName>
    </recommendedName>
</protein>
<feature type="region of interest" description="Disordered" evidence="5">
    <location>
        <begin position="143"/>
        <end position="189"/>
    </location>
</feature>
<organism evidence="7 8">
    <name type="scientific">Anguilla anguilla</name>
    <name type="common">European freshwater eel</name>
    <name type="synonym">Muraena anguilla</name>
    <dbReference type="NCBI Taxonomy" id="7936"/>
    <lineage>
        <taxon>Eukaryota</taxon>
        <taxon>Metazoa</taxon>
        <taxon>Chordata</taxon>
        <taxon>Craniata</taxon>
        <taxon>Vertebrata</taxon>
        <taxon>Euteleostomi</taxon>
        <taxon>Actinopterygii</taxon>
        <taxon>Neopterygii</taxon>
        <taxon>Teleostei</taxon>
        <taxon>Anguilliformes</taxon>
        <taxon>Anguillidae</taxon>
        <taxon>Anguilla</taxon>
    </lineage>
</organism>
<feature type="compositionally biased region" description="Basic and acidic residues" evidence="5">
    <location>
        <begin position="65"/>
        <end position="76"/>
    </location>
</feature>
<reference evidence="7" key="1">
    <citation type="submission" date="2021-01" db="EMBL/GenBank/DDBJ databases">
        <title>A chromosome-scale assembly of European eel, Anguilla anguilla.</title>
        <authorList>
            <person name="Henkel C."/>
            <person name="Jong-Raadsen S.A."/>
            <person name="Dufour S."/>
            <person name="Weltzien F.-A."/>
            <person name="Palstra A.P."/>
            <person name="Pelster B."/>
            <person name="Spaink H.P."/>
            <person name="Van Den Thillart G.E."/>
            <person name="Jansen H."/>
            <person name="Zahm M."/>
            <person name="Klopp C."/>
            <person name="Cedric C."/>
            <person name="Louis A."/>
            <person name="Berthelot C."/>
            <person name="Parey E."/>
            <person name="Roest Crollius H."/>
            <person name="Montfort J."/>
            <person name="Robinson-Rechavi M."/>
            <person name="Bucao C."/>
            <person name="Bouchez O."/>
            <person name="Gislard M."/>
            <person name="Lluch J."/>
            <person name="Milhes M."/>
            <person name="Lampietro C."/>
            <person name="Lopez Roques C."/>
            <person name="Donnadieu C."/>
            <person name="Braasch I."/>
            <person name="Desvignes T."/>
            <person name="Postlethwait J."/>
            <person name="Bobe J."/>
            <person name="Guiguen Y."/>
            <person name="Dirks R."/>
        </authorList>
    </citation>
    <scope>NUCLEOTIDE SEQUENCE</scope>
    <source>
        <strain evidence="7">Tag_6206</strain>
        <tissue evidence="7">Liver</tissue>
    </source>
</reference>
<dbReference type="InterPro" id="IPR036638">
    <property type="entry name" value="HLH_DNA-bd_sf"/>
</dbReference>
<keyword evidence="3" id="KW-0539">Nucleus</keyword>
<dbReference type="GO" id="GO:0090575">
    <property type="term" value="C:RNA polymerase II transcription regulator complex"/>
    <property type="evidence" value="ECO:0007669"/>
    <property type="project" value="TreeGrafter"/>
</dbReference>
<evidence type="ECO:0000256" key="2">
    <source>
        <dbReference type="ARBA" id="ARBA00023125"/>
    </source>
</evidence>
<dbReference type="GO" id="GO:0003700">
    <property type="term" value="F:DNA-binding transcription factor activity"/>
    <property type="evidence" value="ECO:0007669"/>
    <property type="project" value="TreeGrafter"/>
</dbReference>
<dbReference type="AlphaFoldDB" id="A0A9D3RXI5"/>
<dbReference type="Pfam" id="PF00010">
    <property type="entry name" value="HLH"/>
    <property type="match status" value="2"/>
</dbReference>
<evidence type="ECO:0000313" key="8">
    <source>
        <dbReference type="Proteomes" id="UP001044222"/>
    </source>
</evidence>
<feature type="region of interest" description="Disordered" evidence="5">
    <location>
        <begin position="1"/>
        <end position="82"/>
    </location>
</feature>
<sequence length="488" mass="54380">MMSDAELEAEQEADDDVDVETMEELPEEESTAAAQEKLTQAELIRQADSQSELDTNPQAQQLEANGERVSRTESERRRRNQMTDLFTRLQDVLGIESMSKISRVYVLSRALEEIQTLADECNRLEAKKRRMTRQREGYIKEIAQSSGTASHLPQPLPPACESASADARADSPSRPRPRPLPVRGDRGLCSHPGARAAECAPPPAALKWRAGPRAAAGCRRGGRCWRMRRRTLRRTESDVQQETDAVNVETLEELPEKSTTLSMTAGAAQKKQTETELIRQADSQSELDTNLAARLSHTESERRRRNQMTDLLTRLQDVLGIESVSKISMVYVLSRALEEIQALEDQCCILEERKRSMTRKRAGYIKKIAQRSGKPEELISLKLQDICAKQRSLESKKRKAQQRAPEPDRKQSPPTPASETDTFFLPKIVSVRSLATSPLLTTPAREQDLQAVFESSQTAVSPEGSQSGDLLGDHPPTPSSLQKEGGCS</sequence>
<feature type="domain" description="BHLH" evidence="6">
    <location>
        <begin position="292"/>
        <end position="343"/>
    </location>
</feature>